<keyword evidence="5" id="KW-1133">Transmembrane helix</keyword>
<dbReference type="Pfam" id="PF02518">
    <property type="entry name" value="HATPase_c"/>
    <property type="match status" value="1"/>
</dbReference>
<dbReference type="Pfam" id="PF00512">
    <property type="entry name" value="HisKA"/>
    <property type="match status" value="1"/>
</dbReference>
<gene>
    <name evidence="7" type="ORF">DAY19_13940</name>
</gene>
<dbReference type="PANTHER" id="PTHR42878:SF13">
    <property type="entry name" value="HISTIDINE KINASE"/>
    <property type="match status" value="1"/>
</dbReference>
<proteinExistence type="predicted"/>
<reference evidence="8" key="1">
    <citation type="journal article" date="2019" name="Int. J. Syst. Evol. Microbiol.">
        <title>Halobacteriovorax valvorus sp. nov., a novel prokaryotic predator isolated from coastal seawater of China.</title>
        <authorList>
            <person name="Chen M.-X."/>
        </authorList>
    </citation>
    <scope>NUCLEOTIDE SEQUENCE [LARGE SCALE GENOMIC DNA]</scope>
    <source>
        <strain evidence="8">BL9</strain>
    </source>
</reference>
<dbReference type="PROSITE" id="PS50109">
    <property type="entry name" value="HIS_KIN"/>
    <property type="match status" value="1"/>
</dbReference>
<protein>
    <recommendedName>
        <fullName evidence="2">histidine kinase</fullName>
        <ecNumber evidence="2">2.7.13.3</ecNumber>
    </recommendedName>
</protein>
<dbReference type="InterPro" id="IPR036890">
    <property type="entry name" value="HATPase_C_sf"/>
</dbReference>
<evidence type="ECO:0000313" key="8">
    <source>
        <dbReference type="Proteomes" id="UP000443582"/>
    </source>
</evidence>
<dbReference type="SUPFAM" id="SSF47384">
    <property type="entry name" value="Homodimeric domain of signal transducing histidine kinase"/>
    <property type="match status" value="1"/>
</dbReference>
<dbReference type="Gene3D" id="1.10.287.130">
    <property type="match status" value="1"/>
</dbReference>
<dbReference type="CDD" id="cd00082">
    <property type="entry name" value="HisKA"/>
    <property type="match status" value="1"/>
</dbReference>
<dbReference type="SUPFAM" id="SSF55874">
    <property type="entry name" value="ATPase domain of HSP90 chaperone/DNA topoisomerase II/histidine kinase"/>
    <property type="match status" value="1"/>
</dbReference>
<dbReference type="Gene3D" id="3.30.565.10">
    <property type="entry name" value="Histidine kinase-like ATPase, C-terminal domain"/>
    <property type="match status" value="1"/>
</dbReference>
<keyword evidence="3" id="KW-0808">Transferase</keyword>
<dbReference type="InterPro" id="IPR050351">
    <property type="entry name" value="BphY/WalK/GraS-like"/>
</dbReference>
<keyword evidence="8" id="KW-1185">Reference proteome</keyword>
<dbReference type="PANTHER" id="PTHR42878">
    <property type="entry name" value="TWO-COMPONENT HISTIDINE KINASE"/>
    <property type="match status" value="1"/>
</dbReference>
<evidence type="ECO:0000256" key="2">
    <source>
        <dbReference type="ARBA" id="ARBA00012438"/>
    </source>
</evidence>
<evidence type="ECO:0000256" key="5">
    <source>
        <dbReference type="SAM" id="Phobius"/>
    </source>
</evidence>
<dbReference type="InterPro" id="IPR003594">
    <property type="entry name" value="HATPase_dom"/>
</dbReference>
<keyword evidence="5" id="KW-0812">Transmembrane</keyword>
<keyword evidence="4 7" id="KW-0418">Kinase</keyword>
<dbReference type="InterPro" id="IPR003661">
    <property type="entry name" value="HisK_dim/P_dom"/>
</dbReference>
<dbReference type="SMART" id="SM00387">
    <property type="entry name" value="HATPase_c"/>
    <property type="match status" value="1"/>
</dbReference>
<evidence type="ECO:0000259" key="6">
    <source>
        <dbReference type="PROSITE" id="PS50109"/>
    </source>
</evidence>
<feature type="domain" description="Histidine kinase" evidence="6">
    <location>
        <begin position="92"/>
        <end position="296"/>
    </location>
</feature>
<keyword evidence="5" id="KW-0472">Membrane</keyword>
<dbReference type="InterPro" id="IPR036097">
    <property type="entry name" value="HisK_dim/P_sf"/>
</dbReference>
<dbReference type="Proteomes" id="UP000443582">
    <property type="component" value="Unassembled WGS sequence"/>
</dbReference>
<dbReference type="EMBL" id="QDKL01000003">
    <property type="protein sequence ID" value="RZF21076.1"/>
    <property type="molecule type" value="Genomic_DNA"/>
</dbReference>
<name>A0ABY0IGW6_9BACT</name>
<dbReference type="SMART" id="SM00388">
    <property type="entry name" value="HisKA"/>
    <property type="match status" value="1"/>
</dbReference>
<dbReference type="EC" id="2.7.13.3" evidence="2"/>
<evidence type="ECO:0000256" key="3">
    <source>
        <dbReference type="ARBA" id="ARBA00022679"/>
    </source>
</evidence>
<evidence type="ECO:0000256" key="4">
    <source>
        <dbReference type="ARBA" id="ARBA00022777"/>
    </source>
</evidence>
<evidence type="ECO:0000313" key="7">
    <source>
        <dbReference type="EMBL" id="RZF21076.1"/>
    </source>
</evidence>
<dbReference type="GO" id="GO:0016301">
    <property type="term" value="F:kinase activity"/>
    <property type="evidence" value="ECO:0007669"/>
    <property type="project" value="UniProtKB-KW"/>
</dbReference>
<evidence type="ECO:0000256" key="1">
    <source>
        <dbReference type="ARBA" id="ARBA00000085"/>
    </source>
</evidence>
<accession>A0ABY0IGW6</accession>
<sequence>MELKKSSSPFFIVSAITSGLIFLFGVWWLYLIFKLSDRLSSLNVTEDLNIGSLIKWEGTTFLVLILVLVVSHTLLFIRDQRKNRSITAFFAGLTHELKTPLASIKLQSEVIKDEVDGIENQRLEKLTNRLIEDTIRLENQMDKILQLSRLERGGNLNFVDVDITHFIANIVKSDYSSKLNVELEDGAEEVSVSADEFALSIIFKNLLENTISHTNSKDVSITITTLEDKAIITYQDKGTFNGEINKLGNLFYKHESTKGSGIGLYLSRKLISRMHGSLDITKENGLIFKISLPLSKAEEENE</sequence>
<organism evidence="7 8">
    <name type="scientific">Halobacteriovorax vibrionivorans</name>
    <dbReference type="NCBI Taxonomy" id="2152716"/>
    <lineage>
        <taxon>Bacteria</taxon>
        <taxon>Pseudomonadati</taxon>
        <taxon>Bdellovibrionota</taxon>
        <taxon>Bacteriovoracia</taxon>
        <taxon>Bacteriovoracales</taxon>
        <taxon>Halobacteriovoraceae</taxon>
        <taxon>Halobacteriovorax</taxon>
    </lineage>
</organism>
<feature type="transmembrane region" description="Helical" evidence="5">
    <location>
        <begin position="12"/>
        <end position="33"/>
    </location>
</feature>
<dbReference type="RefSeq" id="WP_115363522.1">
    <property type="nucleotide sequence ID" value="NZ_QDKL01000003.1"/>
</dbReference>
<comment type="catalytic activity">
    <reaction evidence="1">
        <text>ATP + protein L-histidine = ADP + protein N-phospho-L-histidine.</text>
        <dbReference type="EC" id="2.7.13.3"/>
    </reaction>
</comment>
<comment type="caution">
    <text evidence="7">The sequence shown here is derived from an EMBL/GenBank/DDBJ whole genome shotgun (WGS) entry which is preliminary data.</text>
</comment>
<dbReference type="InterPro" id="IPR005467">
    <property type="entry name" value="His_kinase_dom"/>
</dbReference>
<feature type="transmembrane region" description="Helical" evidence="5">
    <location>
        <begin position="53"/>
        <end position="77"/>
    </location>
</feature>